<evidence type="ECO:0000259" key="1">
    <source>
        <dbReference type="Pfam" id="PF12680"/>
    </source>
</evidence>
<dbReference type="InterPro" id="IPR032710">
    <property type="entry name" value="NTF2-like_dom_sf"/>
</dbReference>
<dbReference type="Proteomes" id="UP000608594">
    <property type="component" value="Unassembled WGS sequence"/>
</dbReference>
<sequence>MIVSGQLVREFWHAMNGNDWTAVAIRFLSEDFTSHWPQTEEVIEGPAQFAQVNGAFPGQGGWRFQVISLVAQEDQIVTDTRIVQDALAIVARAITFHHVRNGLIHHQTEFWPDPYPVPEWRRGMLKTDTKQAFF</sequence>
<dbReference type="Pfam" id="PF12680">
    <property type="entry name" value="SnoaL_2"/>
    <property type="match status" value="1"/>
</dbReference>
<protein>
    <submittedName>
        <fullName evidence="2">Nuclear transport factor 2 family protein</fullName>
    </submittedName>
</protein>
<evidence type="ECO:0000313" key="3">
    <source>
        <dbReference type="Proteomes" id="UP000608594"/>
    </source>
</evidence>
<feature type="domain" description="SnoaL-like" evidence="1">
    <location>
        <begin position="8"/>
        <end position="104"/>
    </location>
</feature>
<accession>A0A926GDY5</accession>
<dbReference type="Gene3D" id="3.10.450.50">
    <property type="match status" value="1"/>
</dbReference>
<dbReference type="SUPFAM" id="SSF54427">
    <property type="entry name" value="NTF2-like"/>
    <property type="match status" value="1"/>
</dbReference>
<proteinExistence type="predicted"/>
<comment type="caution">
    <text evidence="2">The sequence shown here is derived from an EMBL/GenBank/DDBJ whole genome shotgun (WGS) entry which is preliminary data.</text>
</comment>
<evidence type="ECO:0000313" key="2">
    <source>
        <dbReference type="EMBL" id="MBC9245609.1"/>
    </source>
</evidence>
<name>A0A926GDY5_9RHOB</name>
<organism evidence="2 3">
    <name type="scientific">Paracoccus amoyensis</name>
    <dbReference type="NCBI Taxonomy" id="2760093"/>
    <lineage>
        <taxon>Bacteria</taxon>
        <taxon>Pseudomonadati</taxon>
        <taxon>Pseudomonadota</taxon>
        <taxon>Alphaproteobacteria</taxon>
        <taxon>Rhodobacterales</taxon>
        <taxon>Paracoccaceae</taxon>
        <taxon>Paracoccus</taxon>
    </lineage>
</organism>
<reference evidence="2" key="1">
    <citation type="submission" date="2020-08" db="EMBL/GenBank/DDBJ databases">
        <title>Paracoccus amoyensis sp. nov., isolated from the surface seawater at coast of Xiamen, Fujian.</title>
        <authorList>
            <person name="Lyu L."/>
        </authorList>
    </citation>
    <scope>NUCLEOTIDE SEQUENCE</scope>
    <source>
        <strain evidence="2">11-3</strain>
    </source>
</reference>
<dbReference type="EMBL" id="JACOQL010000001">
    <property type="protein sequence ID" value="MBC9245609.1"/>
    <property type="molecule type" value="Genomic_DNA"/>
</dbReference>
<keyword evidence="3" id="KW-1185">Reference proteome</keyword>
<dbReference type="AlphaFoldDB" id="A0A926GDY5"/>
<dbReference type="InterPro" id="IPR037401">
    <property type="entry name" value="SnoaL-like"/>
</dbReference>
<gene>
    <name evidence="2" type="ORF">H4P12_02515</name>
</gene>